<keyword evidence="1" id="KW-0812">Transmembrane</keyword>
<reference evidence="2" key="1">
    <citation type="submission" date="2013-08" db="EMBL/GenBank/DDBJ databases">
        <authorList>
            <person name="Mendez C."/>
            <person name="Richter M."/>
            <person name="Ferrer M."/>
            <person name="Sanchez J."/>
        </authorList>
    </citation>
    <scope>NUCLEOTIDE SEQUENCE</scope>
</reference>
<proteinExistence type="predicted"/>
<dbReference type="EMBL" id="AUZY01000756">
    <property type="protein sequence ID" value="EQD77500.1"/>
    <property type="molecule type" value="Genomic_DNA"/>
</dbReference>
<protein>
    <submittedName>
        <fullName evidence="2">Thermopsin related protein</fullName>
    </submittedName>
</protein>
<keyword evidence="1" id="KW-0472">Membrane</keyword>
<evidence type="ECO:0000256" key="1">
    <source>
        <dbReference type="SAM" id="Phobius"/>
    </source>
</evidence>
<dbReference type="AlphaFoldDB" id="T1D5C0"/>
<organism evidence="2">
    <name type="scientific">mine drainage metagenome</name>
    <dbReference type="NCBI Taxonomy" id="410659"/>
    <lineage>
        <taxon>unclassified sequences</taxon>
        <taxon>metagenomes</taxon>
        <taxon>ecological metagenomes</taxon>
    </lineage>
</organism>
<accession>T1D5C0</accession>
<feature type="transmembrane region" description="Helical" evidence="1">
    <location>
        <begin position="785"/>
        <end position="804"/>
    </location>
</feature>
<reference evidence="2" key="2">
    <citation type="journal article" date="2014" name="ISME J.">
        <title>Microbial stratification in low pH oxic and suboxic macroscopic growths along an acid mine drainage.</title>
        <authorList>
            <person name="Mendez-Garcia C."/>
            <person name="Mesa V."/>
            <person name="Sprenger R.R."/>
            <person name="Richter M."/>
            <person name="Diez M.S."/>
            <person name="Solano J."/>
            <person name="Bargiela R."/>
            <person name="Golyshina O.V."/>
            <person name="Manteca A."/>
            <person name="Ramos J.L."/>
            <person name="Gallego J.R."/>
            <person name="Llorente I."/>
            <person name="Martins Dos Santos V.A."/>
            <person name="Jensen O.N."/>
            <person name="Pelaez A.I."/>
            <person name="Sanchez J."/>
            <person name="Ferrer M."/>
        </authorList>
    </citation>
    <scope>NUCLEOTIDE SEQUENCE</scope>
</reference>
<feature type="non-terminal residue" evidence="2">
    <location>
        <position position="1"/>
    </location>
</feature>
<name>T1D5C0_9ZZZZ</name>
<sequence length="821" mass="85009">ISTSGSPVGGTGRPYAFVFLNDTTAGTGYDWAPDVAAWHLMPGSYTYLVMLADYGARFGGFTVGSNATNFSAVLDFSNASGVYTPLWAFDNAQLPPIAGSGLGTIHDQYMLFRNPTAACTACDGATNGNLSAWFLDYNDYLYPTFPGVLLEGTSAYVDLDRPVSFTVYNESAGTGSARQNWYFDLPIEFYRVAHATVSNATGIGTWPTMYEILMIATTPAAQNPFPQGNVIVWDSTSVLIRGNHFTTETVPGTGCGSGGACVPLQCTSGCVPPDELLLYGGRNNTIWGNTFADPAGVSPTAGAGAVYAGLAEAESGDLVYNNNFSVDNPAMLMAYDIYNDSCWAGYAGQCLPLFTPSYRDTWNVTNQSATDVAATANGFPLSGNVLGPAYRLQGGNYWWNWGSALDPFGTVPYTNVFDYTQNATNLPPGYPAVESSLRVGGDFVPLRLGYFGPAAVNLTFTESGLAAGTLWSVALGGVIHEGTGASIVLSEPAGRYAYSIGAVAGFQRPANGTVTVGSTPVDVPVVFVALPPVTYAVTFTESGLSSGTPWSVTLNGTTNRSATGTIGFSEPSGTYAYSVGAVAGFQRPANGSVTVAAAAVAVALVFAPIPPAAFAVTFAETGLPAGSSWTVSVNGTPHAGTAADQTVPLVNGTYRFAVATTSAGYLPTPAQGNVTVDGRNQTVPVAFALPIVAPTYAVTFVESGLAPGSPWSISLGGTTESSSGASIQYRLANGTYPYDVGGYTSHYRVSSTSGVVRVNGSATNVSVAFESAGAQPAGTPTTTDYLLGAVAVVVVVGIAVALLWRRRRPPTPAKETTTGPT</sequence>
<comment type="caution">
    <text evidence="2">The sequence shown here is derived from an EMBL/GenBank/DDBJ whole genome shotgun (WGS) entry which is preliminary data.</text>
</comment>
<gene>
    <name evidence="2" type="ORF">B1B_01034</name>
</gene>
<evidence type="ECO:0000313" key="2">
    <source>
        <dbReference type="EMBL" id="EQD77500.1"/>
    </source>
</evidence>
<keyword evidence="1" id="KW-1133">Transmembrane helix</keyword>